<evidence type="ECO:0000256" key="3">
    <source>
        <dbReference type="ARBA" id="ARBA00022917"/>
    </source>
</evidence>
<dbReference type="InterPro" id="IPR036787">
    <property type="entry name" value="T_IF-3_N_sf"/>
</dbReference>
<feature type="region of interest" description="Disordered" evidence="4">
    <location>
        <begin position="55"/>
        <end position="78"/>
    </location>
</feature>
<evidence type="ECO:0000313" key="8">
    <source>
        <dbReference type="Proteomes" id="UP000261520"/>
    </source>
</evidence>
<dbReference type="InterPro" id="IPR036788">
    <property type="entry name" value="T_IF-3_C_sf"/>
</dbReference>
<evidence type="ECO:0000259" key="6">
    <source>
        <dbReference type="Pfam" id="PF05198"/>
    </source>
</evidence>
<feature type="domain" description="Translation initiation factor 3 C-terminal" evidence="5">
    <location>
        <begin position="155"/>
        <end position="195"/>
    </location>
</feature>
<dbReference type="Pfam" id="PF00707">
    <property type="entry name" value="IF3_C"/>
    <property type="match status" value="1"/>
</dbReference>
<evidence type="ECO:0000256" key="4">
    <source>
        <dbReference type="SAM" id="MobiDB-lite"/>
    </source>
</evidence>
<dbReference type="Gene3D" id="3.10.20.80">
    <property type="entry name" value="Translation initiation factor 3 (IF-3), N-terminal domain"/>
    <property type="match status" value="1"/>
</dbReference>
<sequence length="291" mass="32398">MSAGCARWLLNFSTRAIRSSSPVYRLSLARSTTCTDKPNVFTIFWSRSMLCTTAENTPETPTPKKKKPSGHSNASISSIGRKIPHRLIQVIGESGDNMGTMHRSDVLRIMDEQGLKLVLLSENQDPPVYRLMSGKQIHEEQLMLREKQKAKPAPVQVKELTFSSGIATHDLTTKLKQVESWLEKKHHVRITLRSSRNSTGNMDSNLESLVQQMEVDFGYVSKPKVIRDGQAAMCILRPPSAKELAQKSKKKQIAESSTESATIPVDTAALGQTDTRASYQSGPWPCSDHHQ</sequence>
<dbReference type="Proteomes" id="UP000261520">
    <property type="component" value="Unplaced"/>
</dbReference>
<reference evidence="7" key="1">
    <citation type="submission" date="2025-08" db="UniProtKB">
        <authorList>
            <consortium name="Ensembl"/>
        </authorList>
    </citation>
    <scope>IDENTIFICATION</scope>
</reference>
<evidence type="ECO:0000259" key="5">
    <source>
        <dbReference type="Pfam" id="PF00707"/>
    </source>
</evidence>
<dbReference type="SUPFAM" id="SSF55200">
    <property type="entry name" value="Translation initiation factor IF3, C-terminal domain"/>
    <property type="match status" value="1"/>
</dbReference>
<dbReference type="InterPro" id="IPR019815">
    <property type="entry name" value="Translation_initiation_fac_3_C"/>
</dbReference>
<name>A0A3B4AIV0_9GOBI</name>
<evidence type="ECO:0000256" key="1">
    <source>
        <dbReference type="ARBA" id="ARBA00005439"/>
    </source>
</evidence>
<dbReference type="GO" id="GO:0003743">
    <property type="term" value="F:translation initiation factor activity"/>
    <property type="evidence" value="ECO:0007669"/>
    <property type="project" value="UniProtKB-KW"/>
</dbReference>
<dbReference type="NCBIfam" id="TIGR00168">
    <property type="entry name" value="infC"/>
    <property type="match status" value="1"/>
</dbReference>
<dbReference type="GO" id="GO:0005739">
    <property type="term" value="C:mitochondrion"/>
    <property type="evidence" value="ECO:0007669"/>
    <property type="project" value="TreeGrafter"/>
</dbReference>
<dbReference type="STRING" id="409849.ENSPMGP00000016615"/>
<dbReference type="Gene3D" id="3.30.110.10">
    <property type="entry name" value="Translation initiation factor 3 (IF-3), C-terminal domain"/>
    <property type="match status" value="1"/>
</dbReference>
<dbReference type="Pfam" id="PF05198">
    <property type="entry name" value="IF3_N"/>
    <property type="match status" value="1"/>
</dbReference>
<dbReference type="AlphaFoldDB" id="A0A3B4AIV0"/>
<feature type="compositionally biased region" description="Polar residues" evidence="4">
    <location>
        <begin position="270"/>
        <end position="281"/>
    </location>
</feature>
<keyword evidence="8" id="KW-1185">Reference proteome</keyword>
<dbReference type="PANTHER" id="PTHR10938:SF0">
    <property type="entry name" value="TRANSLATION INITIATION FACTOR IF-3, MITOCHONDRIAL"/>
    <property type="match status" value="1"/>
</dbReference>
<dbReference type="GO" id="GO:0070124">
    <property type="term" value="P:mitochondrial translational initiation"/>
    <property type="evidence" value="ECO:0007669"/>
    <property type="project" value="TreeGrafter"/>
</dbReference>
<dbReference type="FunFam" id="3.10.20.80:FF:000002">
    <property type="entry name" value="Mitochondrial translational initiation factor 3"/>
    <property type="match status" value="1"/>
</dbReference>
<dbReference type="SUPFAM" id="SSF54364">
    <property type="entry name" value="Translation initiation factor IF3, N-terminal domain"/>
    <property type="match status" value="1"/>
</dbReference>
<dbReference type="InterPro" id="IPR001288">
    <property type="entry name" value="Translation_initiation_fac_3"/>
</dbReference>
<dbReference type="GO" id="GO:0032790">
    <property type="term" value="P:ribosome disassembly"/>
    <property type="evidence" value="ECO:0007669"/>
    <property type="project" value="TreeGrafter"/>
</dbReference>
<dbReference type="InterPro" id="IPR019814">
    <property type="entry name" value="Translation_initiation_fac_3_N"/>
</dbReference>
<dbReference type="Ensembl" id="ENSPMGT00000017743.1">
    <property type="protein sequence ID" value="ENSPMGP00000016615.1"/>
    <property type="gene ID" value="ENSPMGG00000013627.1"/>
</dbReference>
<evidence type="ECO:0000256" key="2">
    <source>
        <dbReference type="ARBA" id="ARBA00022540"/>
    </source>
</evidence>
<dbReference type="PANTHER" id="PTHR10938">
    <property type="entry name" value="TRANSLATION INITIATION FACTOR IF-3"/>
    <property type="match status" value="1"/>
</dbReference>
<protein>
    <submittedName>
        <fullName evidence="7">Uncharacterized protein</fullName>
    </submittedName>
</protein>
<organism evidence="7 8">
    <name type="scientific">Periophthalmus magnuspinnatus</name>
    <dbReference type="NCBI Taxonomy" id="409849"/>
    <lineage>
        <taxon>Eukaryota</taxon>
        <taxon>Metazoa</taxon>
        <taxon>Chordata</taxon>
        <taxon>Craniata</taxon>
        <taxon>Vertebrata</taxon>
        <taxon>Euteleostomi</taxon>
        <taxon>Actinopterygii</taxon>
        <taxon>Neopterygii</taxon>
        <taxon>Teleostei</taxon>
        <taxon>Neoteleostei</taxon>
        <taxon>Acanthomorphata</taxon>
        <taxon>Gobiaria</taxon>
        <taxon>Gobiiformes</taxon>
        <taxon>Gobioidei</taxon>
        <taxon>Gobiidae</taxon>
        <taxon>Oxudercinae</taxon>
        <taxon>Periophthalmus</taxon>
    </lineage>
</organism>
<keyword evidence="3" id="KW-0648">Protein biosynthesis</keyword>
<feature type="region of interest" description="Disordered" evidence="4">
    <location>
        <begin position="246"/>
        <end position="291"/>
    </location>
</feature>
<accession>A0A3B4AIV0</accession>
<proteinExistence type="inferred from homology"/>
<keyword evidence="2" id="KW-0396">Initiation factor</keyword>
<feature type="domain" description="Translation initiation factor 3 N-terminal" evidence="6">
    <location>
        <begin position="79"/>
        <end position="147"/>
    </location>
</feature>
<dbReference type="GO" id="GO:0043022">
    <property type="term" value="F:ribosome binding"/>
    <property type="evidence" value="ECO:0007669"/>
    <property type="project" value="TreeGrafter"/>
</dbReference>
<comment type="similarity">
    <text evidence="1">Belongs to the IF-3 family.</text>
</comment>
<evidence type="ECO:0000313" key="7">
    <source>
        <dbReference type="Ensembl" id="ENSPMGP00000016615.1"/>
    </source>
</evidence>
<reference evidence="7" key="2">
    <citation type="submission" date="2025-09" db="UniProtKB">
        <authorList>
            <consortium name="Ensembl"/>
        </authorList>
    </citation>
    <scope>IDENTIFICATION</scope>
</reference>